<dbReference type="InterPro" id="IPR022689">
    <property type="entry name" value="Iron_dep_repressor"/>
</dbReference>
<dbReference type="Proteomes" id="UP000215027">
    <property type="component" value="Chromosome I"/>
</dbReference>
<evidence type="ECO:0000256" key="8">
    <source>
        <dbReference type="ARBA" id="ARBA00023125"/>
    </source>
</evidence>
<keyword evidence="8" id="KW-0238">DNA-binding</keyword>
<proteinExistence type="inferred from homology"/>
<evidence type="ECO:0000256" key="6">
    <source>
        <dbReference type="ARBA" id="ARBA00023004"/>
    </source>
</evidence>
<keyword evidence="10" id="KW-0804">Transcription</keyword>
<gene>
    <name evidence="14" type="ORF">CFX0092_A1853</name>
</gene>
<dbReference type="AlphaFoldDB" id="A0A160T158"/>
<evidence type="ECO:0000313" key="15">
    <source>
        <dbReference type="Proteomes" id="UP000215027"/>
    </source>
</evidence>
<keyword evidence="5" id="KW-0678">Repressor</keyword>
<keyword evidence="6" id="KW-0408">Iron</keyword>
<keyword evidence="15" id="KW-1185">Reference proteome</keyword>
<comment type="similarity">
    <text evidence="2">Belongs to the DtxR/MntR family.</text>
</comment>
<dbReference type="InterPro" id="IPR050536">
    <property type="entry name" value="DtxR_MntR_Metal-Reg"/>
</dbReference>
<dbReference type="Gene3D" id="1.10.60.10">
    <property type="entry name" value="Iron dependent repressor, metal binding and dimerisation domain"/>
    <property type="match status" value="1"/>
</dbReference>
<dbReference type="SMART" id="SM00529">
    <property type="entry name" value="HTH_DTXR"/>
    <property type="match status" value="1"/>
</dbReference>
<dbReference type="SUPFAM" id="SSF50037">
    <property type="entry name" value="C-terminal domain of transcriptional repressors"/>
    <property type="match status" value="1"/>
</dbReference>
<feature type="domain" description="HTH dtxR-type" evidence="13">
    <location>
        <begin position="23"/>
        <end position="80"/>
    </location>
</feature>
<dbReference type="EMBL" id="LN890655">
    <property type="protein sequence ID" value="CUS03731.2"/>
    <property type="molecule type" value="Genomic_DNA"/>
</dbReference>
<dbReference type="SUPFAM" id="SSF47979">
    <property type="entry name" value="Iron-dependent repressor protein, dimerization domain"/>
    <property type="match status" value="1"/>
</dbReference>
<dbReference type="Gene3D" id="2.30.30.90">
    <property type="match status" value="1"/>
</dbReference>
<dbReference type="RefSeq" id="WP_095043179.1">
    <property type="nucleotide sequence ID" value="NZ_LN890655.1"/>
</dbReference>
<keyword evidence="4" id="KW-0963">Cytoplasm</keyword>
<evidence type="ECO:0000256" key="12">
    <source>
        <dbReference type="ARBA" id="ARBA00032593"/>
    </source>
</evidence>
<comment type="subunit">
    <text evidence="3">Homodimer.</text>
</comment>
<dbReference type="PANTHER" id="PTHR33238">
    <property type="entry name" value="IRON (METAL) DEPENDENT REPRESSOR, DTXR FAMILY"/>
    <property type="match status" value="1"/>
</dbReference>
<evidence type="ECO:0000256" key="5">
    <source>
        <dbReference type="ARBA" id="ARBA00022491"/>
    </source>
</evidence>
<evidence type="ECO:0000256" key="11">
    <source>
        <dbReference type="ARBA" id="ARBA00023211"/>
    </source>
</evidence>
<dbReference type="InterPro" id="IPR036390">
    <property type="entry name" value="WH_DNA-bd_sf"/>
</dbReference>
<organism evidence="14 15">
    <name type="scientific">Candidatus Promineifilum breve</name>
    <dbReference type="NCBI Taxonomy" id="1806508"/>
    <lineage>
        <taxon>Bacteria</taxon>
        <taxon>Bacillati</taxon>
        <taxon>Chloroflexota</taxon>
        <taxon>Ardenticatenia</taxon>
        <taxon>Candidatus Promineifilales</taxon>
        <taxon>Candidatus Promineifilaceae</taxon>
        <taxon>Candidatus Promineifilum</taxon>
    </lineage>
</organism>
<dbReference type="GO" id="GO:0046914">
    <property type="term" value="F:transition metal ion binding"/>
    <property type="evidence" value="ECO:0007669"/>
    <property type="project" value="InterPro"/>
</dbReference>
<evidence type="ECO:0000256" key="7">
    <source>
        <dbReference type="ARBA" id="ARBA00023015"/>
    </source>
</evidence>
<dbReference type="OrthoDB" id="9791355at2"/>
<evidence type="ECO:0000256" key="1">
    <source>
        <dbReference type="ARBA" id="ARBA00004496"/>
    </source>
</evidence>
<accession>A0A160T158</accession>
<keyword evidence="11" id="KW-0464">Manganese</keyword>
<dbReference type="PROSITE" id="PS50944">
    <property type="entry name" value="HTH_DTXR"/>
    <property type="match status" value="1"/>
</dbReference>
<dbReference type="GO" id="GO:0046983">
    <property type="term" value="F:protein dimerization activity"/>
    <property type="evidence" value="ECO:0007669"/>
    <property type="project" value="InterPro"/>
</dbReference>
<comment type="subcellular location">
    <subcellularLocation>
        <location evidence="1">Cytoplasm</location>
    </subcellularLocation>
</comment>
<dbReference type="InterPro" id="IPR007167">
    <property type="entry name" value="Fe-transptr_FeoA-like"/>
</dbReference>
<dbReference type="Pfam" id="PF04023">
    <property type="entry name" value="FeoA"/>
    <property type="match status" value="1"/>
</dbReference>
<dbReference type="FunFam" id="1.10.60.10:FF:000004">
    <property type="entry name" value="DtxR family transcriptional regulator"/>
    <property type="match status" value="1"/>
</dbReference>
<protein>
    <recommendedName>
        <fullName evidence="12">Manganese transport regulator</fullName>
    </recommendedName>
</protein>
<dbReference type="InterPro" id="IPR008988">
    <property type="entry name" value="Transcriptional_repressor_C"/>
</dbReference>
<dbReference type="InterPro" id="IPR036388">
    <property type="entry name" value="WH-like_DNA-bd_sf"/>
</dbReference>
<name>A0A160T158_9CHLR</name>
<dbReference type="Pfam" id="PF01325">
    <property type="entry name" value="Fe_dep_repress"/>
    <property type="match status" value="1"/>
</dbReference>
<evidence type="ECO:0000256" key="3">
    <source>
        <dbReference type="ARBA" id="ARBA00011738"/>
    </source>
</evidence>
<dbReference type="PANTHER" id="PTHR33238:SF11">
    <property type="entry name" value="TRANSCRIPTIONAL REGULATOR MNTR"/>
    <property type="match status" value="1"/>
</dbReference>
<dbReference type="GO" id="GO:0005737">
    <property type="term" value="C:cytoplasm"/>
    <property type="evidence" value="ECO:0007669"/>
    <property type="project" value="UniProtKB-SubCell"/>
</dbReference>
<dbReference type="GO" id="GO:0003677">
    <property type="term" value="F:DNA binding"/>
    <property type="evidence" value="ECO:0007669"/>
    <property type="project" value="UniProtKB-KW"/>
</dbReference>
<dbReference type="InterPro" id="IPR022687">
    <property type="entry name" value="HTH_DTXR"/>
</dbReference>
<keyword evidence="7" id="KW-0805">Transcription regulation</keyword>
<dbReference type="InterPro" id="IPR001367">
    <property type="entry name" value="Fe_dep_repressor"/>
</dbReference>
<reference evidence="14" key="1">
    <citation type="submission" date="2016-01" db="EMBL/GenBank/DDBJ databases">
        <authorList>
            <person name="Mcilroy J.S."/>
            <person name="Karst M S."/>
            <person name="Albertsen M."/>
        </authorList>
    </citation>
    <scope>NUCLEOTIDE SEQUENCE</scope>
    <source>
        <strain evidence="14">Cfx-K</strain>
    </source>
</reference>
<dbReference type="InterPro" id="IPR038157">
    <property type="entry name" value="FeoA_core_dom"/>
</dbReference>
<evidence type="ECO:0000256" key="2">
    <source>
        <dbReference type="ARBA" id="ARBA00007871"/>
    </source>
</evidence>
<dbReference type="Gene3D" id="1.10.10.10">
    <property type="entry name" value="Winged helix-like DNA-binding domain superfamily/Winged helix DNA-binding domain"/>
    <property type="match status" value="1"/>
</dbReference>
<sequence length="236" mass="25761">MPQIDTLDRGQSQQRDSLSHQAIEDYVKTIYTLAQEESPVSTSRIAAARGVKPASATSMIQRLAKLKLVNYEKHYGVTLTETGTKLALEVIRHHRLLELFLMEALGFRWDEVHEQADILEHVISEKLEERIAAALNNPVFDPHGDPIPALDGSMAVLDTTALSDVSPGGQARVARIPDDSNSELLRYLAGLGLVPGALVHVTAVAPFQGPLTIRVDDAPQVIGRNLAELILVELVV</sequence>
<dbReference type="KEGG" id="pbf:CFX0092_A1853"/>
<dbReference type="Pfam" id="PF02742">
    <property type="entry name" value="Fe_dep_repr_C"/>
    <property type="match status" value="1"/>
</dbReference>
<evidence type="ECO:0000256" key="4">
    <source>
        <dbReference type="ARBA" id="ARBA00022490"/>
    </source>
</evidence>
<evidence type="ECO:0000256" key="9">
    <source>
        <dbReference type="ARBA" id="ARBA00023159"/>
    </source>
</evidence>
<keyword evidence="9" id="KW-0010">Activator</keyword>
<dbReference type="InterPro" id="IPR036421">
    <property type="entry name" value="Fe_dep_repressor_sf"/>
</dbReference>
<evidence type="ECO:0000256" key="10">
    <source>
        <dbReference type="ARBA" id="ARBA00023163"/>
    </source>
</evidence>
<evidence type="ECO:0000313" key="14">
    <source>
        <dbReference type="EMBL" id="CUS03731.2"/>
    </source>
</evidence>
<dbReference type="SMART" id="SM00899">
    <property type="entry name" value="FeoA"/>
    <property type="match status" value="1"/>
</dbReference>
<dbReference type="SUPFAM" id="SSF46785">
    <property type="entry name" value="Winged helix' DNA-binding domain"/>
    <property type="match status" value="1"/>
</dbReference>
<dbReference type="GO" id="GO:0003700">
    <property type="term" value="F:DNA-binding transcription factor activity"/>
    <property type="evidence" value="ECO:0007669"/>
    <property type="project" value="InterPro"/>
</dbReference>
<evidence type="ECO:0000259" key="13">
    <source>
        <dbReference type="PROSITE" id="PS50944"/>
    </source>
</evidence>